<sequence length="61" mass="6368">MPHAPAGKGGHASGPPSRGPPRSSVRVCVHPSVHPFIRSVRPSAQAVRSSRPYGRGADLPH</sequence>
<protein>
    <submittedName>
        <fullName evidence="2">Uncharacterized protein</fullName>
    </submittedName>
</protein>
<dbReference type="STRING" id="996637.SGM_4035"/>
<evidence type="ECO:0000256" key="1">
    <source>
        <dbReference type="SAM" id="MobiDB-lite"/>
    </source>
</evidence>
<accession>F3NLM1</accession>
<evidence type="ECO:0000313" key="2">
    <source>
        <dbReference type="EMBL" id="EGG45947.1"/>
    </source>
</evidence>
<name>F3NLM1_9ACTN</name>
<reference evidence="2 3" key="1">
    <citation type="journal article" date="2011" name="J. Bacteriol.">
        <title>Draft genome sequence of the marine bacterium Streptomyces griseoaurantiacus M045, which produces novel manumycin-type antibiotics with a pABA core component.</title>
        <authorList>
            <person name="Li F."/>
            <person name="Jiang P."/>
            <person name="Zheng H."/>
            <person name="Wang S."/>
            <person name="Zhao G."/>
            <person name="Qin S."/>
            <person name="Liu Z."/>
        </authorList>
    </citation>
    <scope>NUCLEOTIDE SEQUENCE [LARGE SCALE GENOMIC DNA]</scope>
    <source>
        <strain evidence="2 3">M045</strain>
    </source>
</reference>
<organism evidence="2 3">
    <name type="scientific">Streptomyces griseoaurantiacus M045</name>
    <dbReference type="NCBI Taxonomy" id="996637"/>
    <lineage>
        <taxon>Bacteria</taxon>
        <taxon>Bacillati</taxon>
        <taxon>Actinomycetota</taxon>
        <taxon>Actinomycetes</taxon>
        <taxon>Kitasatosporales</taxon>
        <taxon>Streptomycetaceae</taxon>
        <taxon>Streptomyces</taxon>
        <taxon>Streptomyces aurantiacus group</taxon>
    </lineage>
</organism>
<evidence type="ECO:0000313" key="3">
    <source>
        <dbReference type="Proteomes" id="UP000003022"/>
    </source>
</evidence>
<gene>
    <name evidence="2" type="ORF">SGM_4035</name>
</gene>
<dbReference type="EMBL" id="AEYX01000039">
    <property type="protein sequence ID" value="EGG45947.1"/>
    <property type="molecule type" value="Genomic_DNA"/>
</dbReference>
<keyword evidence="3" id="KW-1185">Reference proteome</keyword>
<feature type="compositionally biased region" description="Low complexity" evidence="1">
    <location>
        <begin position="13"/>
        <end position="26"/>
    </location>
</feature>
<proteinExistence type="predicted"/>
<feature type="region of interest" description="Disordered" evidence="1">
    <location>
        <begin position="1"/>
        <end position="26"/>
    </location>
</feature>
<feature type="region of interest" description="Disordered" evidence="1">
    <location>
        <begin position="39"/>
        <end position="61"/>
    </location>
</feature>
<comment type="caution">
    <text evidence="2">The sequence shown here is derived from an EMBL/GenBank/DDBJ whole genome shotgun (WGS) entry which is preliminary data.</text>
</comment>
<dbReference type="AlphaFoldDB" id="F3NLM1"/>
<dbReference type="Proteomes" id="UP000003022">
    <property type="component" value="Unassembled WGS sequence"/>
</dbReference>